<dbReference type="RefSeq" id="WP_168052628.1">
    <property type="nucleotide sequence ID" value="NZ_JAATJR010000006.1"/>
</dbReference>
<organism evidence="2 3">
    <name type="scientific">Falsiroseomonas frigidaquae</name>
    <dbReference type="NCBI Taxonomy" id="487318"/>
    <lineage>
        <taxon>Bacteria</taxon>
        <taxon>Pseudomonadati</taxon>
        <taxon>Pseudomonadota</taxon>
        <taxon>Alphaproteobacteria</taxon>
        <taxon>Acetobacterales</taxon>
        <taxon>Roseomonadaceae</taxon>
        <taxon>Falsiroseomonas</taxon>
    </lineage>
</organism>
<proteinExistence type="predicted"/>
<dbReference type="EMBL" id="JAAVTX010000006">
    <property type="protein sequence ID" value="NKE47380.1"/>
    <property type="molecule type" value="Genomic_DNA"/>
</dbReference>
<feature type="domain" description="Transposase IS4-like" evidence="1">
    <location>
        <begin position="5"/>
        <end position="80"/>
    </location>
</feature>
<evidence type="ECO:0000259" key="1">
    <source>
        <dbReference type="Pfam" id="PF01609"/>
    </source>
</evidence>
<dbReference type="InterPro" id="IPR002559">
    <property type="entry name" value="Transposase_11"/>
</dbReference>
<evidence type="ECO:0000313" key="3">
    <source>
        <dbReference type="Proteomes" id="UP000765160"/>
    </source>
</evidence>
<evidence type="ECO:0000313" key="2">
    <source>
        <dbReference type="EMBL" id="NKE47380.1"/>
    </source>
</evidence>
<accession>A0ABX1F512</accession>
<reference evidence="2 3" key="1">
    <citation type="submission" date="2020-03" db="EMBL/GenBank/DDBJ databases">
        <title>Roseomonas selenitidurans sp. nov. isolated from soil.</title>
        <authorList>
            <person name="Liu H."/>
        </authorList>
    </citation>
    <scope>NUCLEOTIDE SEQUENCE [LARGE SCALE GENOMIC DNA]</scope>
    <source>
        <strain evidence="2 3">JCM 15073</strain>
    </source>
</reference>
<keyword evidence="3" id="KW-1185">Reference proteome</keyword>
<sequence length="84" mass="8974">MRPADVAMIDSSAVKAQRASAAQAIGRPRRGRATKIHAIADGRGRPRAFLLSPGRIADITVAPDLLRMAPRCRVFLGDQGCHAD</sequence>
<protein>
    <submittedName>
        <fullName evidence="2">Transposase</fullName>
    </submittedName>
</protein>
<dbReference type="Pfam" id="PF01609">
    <property type="entry name" value="DDE_Tnp_1"/>
    <property type="match status" value="1"/>
</dbReference>
<comment type="caution">
    <text evidence="2">The sequence shown here is derived from an EMBL/GenBank/DDBJ whole genome shotgun (WGS) entry which is preliminary data.</text>
</comment>
<name>A0ABX1F512_9PROT</name>
<gene>
    <name evidence="2" type="ORF">HB662_21560</name>
</gene>
<dbReference type="Proteomes" id="UP000765160">
    <property type="component" value="Unassembled WGS sequence"/>
</dbReference>